<reference evidence="2 3" key="1">
    <citation type="submission" date="2018-06" db="EMBL/GenBank/DDBJ databases">
        <authorList>
            <consortium name="Pathogen Informatics"/>
            <person name="Doyle S."/>
        </authorList>
    </citation>
    <scope>NUCLEOTIDE SEQUENCE [LARGE SCALE GENOMIC DNA]</scope>
    <source>
        <strain evidence="2 3">NCTC12121</strain>
    </source>
</reference>
<evidence type="ECO:0000313" key="3">
    <source>
        <dbReference type="Proteomes" id="UP000255248"/>
    </source>
</evidence>
<keyword evidence="1" id="KW-0472">Membrane</keyword>
<feature type="transmembrane region" description="Helical" evidence="1">
    <location>
        <begin position="12"/>
        <end position="30"/>
    </location>
</feature>
<name>A0A376DJ75_9GAMM</name>
<gene>
    <name evidence="2" type="ORF">NCTC12121_02636</name>
</gene>
<dbReference type="AlphaFoldDB" id="A0A376DJ75"/>
<dbReference type="EMBL" id="UFXZ01000001">
    <property type="protein sequence ID" value="STC90525.1"/>
    <property type="molecule type" value="Genomic_DNA"/>
</dbReference>
<evidence type="ECO:0000313" key="2">
    <source>
        <dbReference type="EMBL" id="STC90525.1"/>
    </source>
</evidence>
<keyword evidence="1" id="KW-1133">Transmembrane helix</keyword>
<dbReference type="Proteomes" id="UP000255248">
    <property type="component" value="Unassembled WGS sequence"/>
</dbReference>
<accession>A0A376DJ75</accession>
<sequence length="40" mass="4363">MIAGISYHQVTTMINAPICILALLPIRVAWLDSMSPPMPP</sequence>
<protein>
    <submittedName>
        <fullName evidence="2">Uncharacterized protein</fullName>
    </submittedName>
</protein>
<proteinExistence type="predicted"/>
<keyword evidence="1" id="KW-0812">Transmembrane</keyword>
<evidence type="ECO:0000256" key="1">
    <source>
        <dbReference type="SAM" id="Phobius"/>
    </source>
</evidence>
<organism evidence="2 3">
    <name type="scientific">Edwardsiella hoshinae</name>
    <dbReference type="NCBI Taxonomy" id="93378"/>
    <lineage>
        <taxon>Bacteria</taxon>
        <taxon>Pseudomonadati</taxon>
        <taxon>Pseudomonadota</taxon>
        <taxon>Gammaproteobacteria</taxon>
        <taxon>Enterobacterales</taxon>
        <taxon>Hafniaceae</taxon>
        <taxon>Edwardsiella</taxon>
    </lineage>
</organism>